<dbReference type="Proteomes" id="UP001586593">
    <property type="component" value="Unassembled WGS sequence"/>
</dbReference>
<gene>
    <name evidence="2" type="ORF">VTK73DRAFT_5808</name>
</gene>
<comment type="caution">
    <text evidence="2">The sequence shown here is derived from an EMBL/GenBank/DDBJ whole genome shotgun (WGS) entry which is preliminary data.</text>
</comment>
<evidence type="ECO:0000256" key="1">
    <source>
        <dbReference type="SAM" id="MobiDB-lite"/>
    </source>
</evidence>
<evidence type="ECO:0000313" key="3">
    <source>
        <dbReference type="Proteomes" id="UP001586593"/>
    </source>
</evidence>
<accession>A0ABR3V0P4</accession>
<dbReference type="EMBL" id="JAZHXJ010003254">
    <property type="protein sequence ID" value="KAL1835297.1"/>
    <property type="molecule type" value="Genomic_DNA"/>
</dbReference>
<reference evidence="2 3" key="1">
    <citation type="journal article" date="2024" name="Commun. Biol.">
        <title>Comparative genomic analysis of thermophilic fungi reveals convergent evolutionary adaptations and gene losses.</title>
        <authorList>
            <person name="Steindorff A.S."/>
            <person name="Aguilar-Pontes M.V."/>
            <person name="Robinson A.J."/>
            <person name="Andreopoulos B."/>
            <person name="LaButti K."/>
            <person name="Kuo A."/>
            <person name="Mondo S."/>
            <person name="Riley R."/>
            <person name="Otillar R."/>
            <person name="Haridas S."/>
            <person name="Lipzen A."/>
            <person name="Grimwood J."/>
            <person name="Schmutz J."/>
            <person name="Clum A."/>
            <person name="Reid I.D."/>
            <person name="Moisan M.C."/>
            <person name="Butler G."/>
            <person name="Nguyen T.T.M."/>
            <person name="Dewar K."/>
            <person name="Conant G."/>
            <person name="Drula E."/>
            <person name="Henrissat B."/>
            <person name="Hansel C."/>
            <person name="Singer S."/>
            <person name="Hutchinson M.I."/>
            <person name="de Vries R.P."/>
            <person name="Natvig D.O."/>
            <person name="Powell A.J."/>
            <person name="Tsang A."/>
            <person name="Grigoriev I.V."/>
        </authorList>
    </citation>
    <scope>NUCLEOTIDE SEQUENCE [LARGE SCALE GENOMIC DNA]</scope>
    <source>
        <strain evidence="2 3">ATCC 24622</strain>
    </source>
</reference>
<evidence type="ECO:0000313" key="2">
    <source>
        <dbReference type="EMBL" id="KAL1835297.1"/>
    </source>
</evidence>
<organism evidence="2 3">
    <name type="scientific">Phialemonium thermophilum</name>
    <dbReference type="NCBI Taxonomy" id="223376"/>
    <lineage>
        <taxon>Eukaryota</taxon>
        <taxon>Fungi</taxon>
        <taxon>Dikarya</taxon>
        <taxon>Ascomycota</taxon>
        <taxon>Pezizomycotina</taxon>
        <taxon>Sordariomycetes</taxon>
        <taxon>Sordariomycetidae</taxon>
        <taxon>Cephalothecales</taxon>
        <taxon>Cephalothecaceae</taxon>
        <taxon>Phialemonium</taxon>
    </lineage>
</organism>
<sequence>MSCTTGDSRTARAPAARPSSRPRRGPRRILGFGRDKGGATRWTGIARVRRTPLLCRWGRVPESRRDCICKKMGRRVEPPRKKLVCAARCSLVADEHEMGLHG</sequence>
<name>A0ABR3V0P4_9PEZI</name>
<feature type="region of interest" description="Disordered" evidence="1">
    <location>
        <begin position="1"/>
        <end position="36"/>
    </location>
</feature>
<keyword evidence="3" id="KW-1185">Reference proteome</keyword>
<protein>
    <submittedName>
        <fullName evidence="2">Uncharacterized protein</fullName>
    </submittedName>
</protein>
<proteinExistence type="predicted"/>